<name>A0ABT7USL9_9FIRM</name>
<dbReference type="RefSeq" id="WP_289600317.1">
    <property type="nucleotide sequence ID" value="NZ_JAUDCL010000022.1"/>
</dbReference>
<accession>A0ABT7USL9</accession>
<keyword evidence="2" id="KW-1185">Reference proteome</keyword>
<protein>
    <submittedName>
        <fullName evidence="1">Uncharacterized protein</fullName>
    </submittedName>
</protein>
<comment type="caution">
    <text evidence="1">The sequence shown here is derived from an EMBL/GenBank/DDBJ whole genome shotgun (WGS) entry which is preliminary data.</text>
</comment>
<sequence length="112" mass="12104">MVTGTEDETDQIRLADETAIRLEPGRYAVWYHLSAVLEKAGYLQVTPSQNGSPQLVYGVYARTASPMVTAGGTNFLLVQAGEATVFQLNYNSDVANRSGAASVMVWKLAEFG</sequence>
<dbReference type="EMBL" id="JAUDCL010000022">
    <property type="protein sequence ID" value="MDM8201884.1"/>
    <property type="molecule type" value="Genomic_DNA"/>
</dbReference>
<reference evidence="1 2" key="3">
    <citation type="submission" date="2023-06" db="EMBL/GenBank/DDBJ databases">
        <authorList>
            <person name="Zeman M."/>
            <person name="Kubasova T."/>
            <person name="Jahodarova E."/>
            <person name="Nykrynova M."/>
            <person name="Rychlik I."/>
        </authorList>
    </citation>
    <scope>NUCLEOTIDE SEQUENCE [LARGE SCALE GENOMIC DNA]</scope>
    <source>
        <strain evidence="1 2">ET340</strain>
    </source>
</reference>
<proteinExistence type="predicted"/>
<dbReference type="Proteomes" id="UP001529380">
    <property type="component" value="Unassembled WGS sequence"/>
</dbReference>
<reference evidence="2" key="1">
    <citation type="submission" date="2023-06" db="EMBL/GenBank/DDBJ databases">
        <title>Identification and characterization of horizontal gene transfer across gut microbiota members of farm animals based on homology search.</title>
        <authorList>
            <person name="Zeman M."/>
            <person name="Kubasova T."/>
            <person name="Jahodarova E."/>
            <person name="Nykrynova M."/>
            <person name="Rychlik I."/>
        </authorList>
    </citation>
    <scope>NUCLEOTIDE SEQUENCE [LARGE SCALE GENOMIC DNA]</scope>
    <source>
        <strain evidence="2">ET340</strain>
    </source>
</reference>
<reference evidence="1 2" key="2">
    <citation type="submission" date="2023-06" db="EMBL/GenBank/DDBJ databases">
        <title>Identification and characterization of horizontal gene transfer across gut microbiota members of farm animals based on homology search.</title>
        <authorList>
            <person name="Schwarzerova J."/>
            <person name="Nykrynova M."/>
            <person name="Jureckova K."/>
            <person name="Cejkova D."/>
            <person name="Rychlik I."/>
        </authorList>
    </citation>
    <scope>NUCLEOTIDE SEQUENCE [LARGE SCALE GENOMIC DNA]</scope>
    <source>
        <strain evidence="1 2">ET340</strain>
    </source>
</reference>
<organism evidence="1 2">
    <name type="scientific">Allofournierella massiliensis</name>
    <dbReference type="NCBI Taxonomy" id="1650663"/>
    <lineage>
        <taxon>Bacteria</taxon>
        <taxon>Bacillati</taxon>
        <taxon>Bacillota</taxon>
        <taxon>Clostridia</taxon>
        <taxon>Eubacteriales</taxon>
        <taxon>Oscillospiraceae</taxon>
        <taxon>Allofournierella</taxon>
    </lineage>
</organism>
<gene>
    <name evidence="1" type="ORF">QUW08_11370</name>
</gene>
<evidence type="ECO:0000313" key="1">
    <source>
        <dbReference type="EMBL" id="MDM8201884.1"/>
    </source>
</evidence>
<evidence type="ECO:0000313" key="2">
    <source>
        <dbReference type="Proteomes" id="UP001529380"/>
    </source>
</evidence>